<dbReference type="EMBL" id="LGRX02025811">
    <property type="protein sequence ID" value="KAK3251828.1"/>
    <property type="molecule type" value="Genomic_DNA"/>
</dbReference>
<feature type="compositionally biased region" description="Polar residues" evidence="1">
    <location>
        <begin position="3381"/>
        <end position="3394"/>
    </location>
</feature>
<dbReference type="Pfam" id="PF00754">
    <property type="entry name" value="F5_F8_type_C"/>
    <property type="match status" value="10"/>
</dbReference>
<feature type="region of interest" description="Disordered" evidence="1">
    <location>
        <begin position="2412"/>
        <end position="2470"/>
    </location>
</feature>
<dbReference type="InterPro" id="IPR008979">
    <property type="entry name" value="Galactose-bd-like_sf"/>
</dbReference>
<feature type="domain" description="F5/8 type C" evidence="2">
    <location>
        <begin position="4383"/>
        <end position="4496"/>
    </location>
</feature>
<keyword evidence="4" id="KW-1185">Reference proteome</keyword>
<feature type="region of interest" description="Disordered" evidence="1">
    <location>
        <begin position="314"/>
        <end position="333"/>
    </location>
</feature>
<name>A0AAE0F4V1_9CHLO</name>
<dbReference type="PROSITE" id="PS50022">
    <property type="entry name" value="FA58C_3"/>
    <property type="match status" value="11"/>
</dbReference>
<feature type="compositionally biased region" description="Polar residues" evidence="1">
    <location>
        <begin position="1064"/>
        <end position="1077"/>
    </location>
</feature>
<reference evidence="3 4" key="1">
    <citation type="journal article" date="2015" name="Genome Biol. Evol.">
        <title>Comparative Genomics of a Bacterivorous Green Alga Reveals Evolutionary Causalities and Consequences of Phago-Mixotrophic Mode of Nutrition.</title>
        <authorList>
            <person name="Burns J.A."/>
            <person name="Paasch A."/>
            <person name="Narechania A."/>
            <person name="Kim E."/>
        </authorList>
    </citation>
    <scope>NUCLEOTIDE SEQUENCE [LARGE SCALE GENOMIC DNA]</scope>
    <source>
        <strain evidence="3 4">PLY_AMNH</strain>
    </source>
</reference>
<feature type="region of interest" description="Disordered" evidence="1">
    <location>
        <begin position="4767"/>
        <end position="4825"/>
    </location>
</feature>
<feature type="compositionally biased region" description="Polar residues" evidence="1">
    <location>
        <begin position="5575"/>
        <end position="5588"/>
    </location>
</feature>
<feature type="domain" description="F5/8 type C" evidence="2">
    <location>
        <begin position="1344"/>
        <end position="1456"/>
    </location>
</feature>
<dbReference type="Proteomes" id="UP001190700">
    <property type="component" value="Unassembled WGS sequence"/>
</dbReference>
<feature type="domain" description="F5/8 type C" evidence="2">
    <location>
        <begin position="3507"/>
        <end position="3653"/>
    </location>
</feature>
<feature type="domain" description="F5/8 type C" evidence="2">
    <location>
        <begin position="5974"/>
        <end position="6124"/>
    </location>
</feature>
<gene>
    <name evidence="3" type="ORF">CYMTET_38854</name>
</gene>
<dbReference type="Pfam" id="PF24135">
    <property type="entry name" value="DUF7402"/>
    <property type="match status" value="3"/>
</dbReference>
<comment type="caution">
    <text evidence="3">The sequence shown here is derived from an EMBL/GenBank/DDBJ whole genome shotgun (WGS) entry which is preliminary data.</text>
</comment>
<evidence type="ECO:0000313" key="3">
    <source>
        <dbReference type="EMBL" id="KAK3251828.1"/>
    </source>
</evidence>
<feature type="domain" description="F5/8 type C" evidence="2">
    <location>
        <begin position="1190"/>
        <end position="1336"/>
    </location>
</feature>
<organism evidence="3 4">
    <name type="scientific">Cymbomonas tetramitiformis</name>
    <dbReference type="NCBI Taxonomy" id="36881"/>
    <lineage>
        <taxon>Eukaryota</taxon>
        <taxon>Viridiplantae</taxon>
        <taxon>Chlorophyta</taxon>
        <taxon>Pyramimonadophyceae</taxon>
        <taxon>Pyramimonadales</taxon>
        <taxon>Pyramimonadaceae</taxon>
        <taxon>Cymbomonas</taxon>
    </lineage>
</organism>
<feature type="compositionally biased region" description="Polar residues" evidence="1">
    <location>
        <begin position="2440"/>
        <end position="2450"/>
    </location>
</feature>
<protein>
    <recommendedName>
        <fullName evidence="2">F5/8 type C domain-containing protein</fullName>
    </recommendedName>
</protein>
<feature type="domain" description="F5/8 type C" evidence="2">
    <location>
        <begin position="5855"/>
        <end position="5967"/>
    </location>
</feature>
<feature type="compositionally biased region" description="Basic residues" evidence="1">
    <location>
        <begin position="2418"/>
        <end position="2430"/>
    </location>
</feature>
<evidence type="ECO:0000313" key="4">
    <source>
        <dbReference type="Proteomes" id="UP001190700"/>
    </source>
</evidence>
<feature type="region of interest" description="Disordered" evidence="1">
    <location>
        <begin position="1058"/>
        <end position="1077"/>
    </location>
</feature>
<feature type="region of interest" description="Disordered" evidence="1">
    <location>
        <begin position="5569"/>
        <end position="5588"/>
    </location>
</feature>
<proteinExistence type="predicted"/>
<dbReference type="InterPro" id="IPR000421">
    <property type="entry name" value="FA58C"/>
</dbReference>
<evidence type="ECO:0000259" key="2">
    <source>
        <dbReference type="PROSITE" id="PS50022"/>
    </source>
</evidence>
<dbReference type="SMART" id="SM00231">
    <property type="entry name" value="FA58C"/>
    <property type="match status" value="8"/>
</dbReference>
<feature type="compositionally biased region" description="Basic residues" evidence="1">
    <location>
        <begin position="4773"/>
        <end position="4785"/>
    </location>
</feature>
<dbReference type="PANTHER" id="PTHR24543">
    <property type="entry name" value="MULTICOPPER OXIDASE-RELATED"/>
    <property type="match status" value="1"/>
</dbReference>
<dbReference type="Gene3D" id="2.60.120.260">
    <property type="entry name" value="Galactose-binding domain-like"/>
    <property type="match status" value="14"/>
</dbReference>
<feature type="region of interest" description="Disordered" evidence="1">
    <location>
        <begin position="3375"/>
        <end position="3394"/>
    </location>
</feature>
<feature type="compositionally biased region" description="Polar residues" evidence="1">
    <location>
        <begin position="4795"/>
        <end position="4805"/>
    </location>
</feature>
<feature type="domain" description="F5/8 type C" evidence="2">
    <location>
        <begin position="3780"/>
        <end position="3930"/>
    </location>
</feature>
<feature type="domain" description="F5/8 type C" evidence="2">
    <location>
        <begin position="3661"/>
        <end position="3773"/>
    </location>
</feature>
<evidence type="ECO:0000256" key="1">
    <source>
        <dbReference type="SAM" id="MobiDB-lite"/>
    </source>
</evidence>
<accession>A0AAE0F4V1</accession>
<feature type="domain" description="F5/8 type C" evidence="2">
    <location>
        <begin position="1463"/>
        <end position="1613"/>
    </location>
</feature>
<sequence>MINGSGLWRNQDSLVVDSGTYGVGSLMIQNHGRIDVDGQLALAGSRSMQNTSAMLVNAPGAEIVFASSCLKLSGAIGVDNSGILQCAGIVDSWVLDSAVQVVNTGSMDVGMKDFFGNLVNHGNFSLRNGRIDTHDPAFTGWTSQNLHRMSAVQGAYQTTDMSGRDSNAPPENYDFYGLGNSFYGLTSQDQEREDIGYSIHLARTLLYSSVISLENLEGTTNSAAQKQSHGSLDGPTEEQVMRTRSREEFPVPDRFVEHLSSTKTFHRTGILADAGSVEYHRFMAAGVARKLGDREQDQRRRNVLIDGSKDDYADAWLTDEDPPLGSSSQNANHSMSASVFDPFEEPDIMHMVDYDDPQDDMGSTHNIRHEEDRSNITARGYSQSIHDNGNHTRIAQEYGFYYYNDKLGHMQRADNQDGVRICLNLTDGYIYVWNVEDGRWESTDHTEPTPELMDLYVSNGTAVDVAREYLYYSQLDYFRYYHAMQDVALEMDFGIDLEDDASISDPDDNMTFGYDSDGQELPDVVGTAKVDSTGAPEVSGRRRRLTGTINGDMYFGSFESGSSAPQYSVENTGEMILEHYFTGHHTNTGRMYFRSALANTGKLTLCIQGKTGHYNEHWIHMQGGGTSLVDAPLDFNTCDYYGAGGHGYRRIQFSMNSFVWEAPQVRRDRNWRVHFDSDWVSTTQFRLGSSAVDVMLEPSTYVSTGSTVYVRGRSVSTGGLEVRNSGSTVDIHSSSSADIGGNVYLNDRCSLTIVGLGLIHVTHAVNLHDRDRLIMVGDEVRVGHGVAARTLCTAQLNSSSSVEVGHGLTATGTSVVDIYGHNGRVRVGSAMSVSGTSTVNIASLGNNESSSSEVGQGLTISGSSAVTIQSASSSNVTKYLHISGRSTINNEELALSASDSSTVRIGINDSSSMVIGTQGVVDVGGMVDITSSSDVYFTGNRNITLGGYGVSTCLRSQSNGVVRFGAQSHVLLNSYIDLEGSMIELDEEVTISGSPMGEINPLDSARKSSSVWNNDAAGTGNNQGRLSSPLGWMADDSESYPLECGVLGFDEIQCSASSQSSSSHTCTNAFDSSSPSEWRTHNEGIGAWIQVQFRRNITIGSMQFVNMCGVGASSRSQALVIAFSDGSTQHVNNVPNDCSTATYSLSAVRTSYVNITISALHGGHQHDESISSSVTAGVQRICFFSPDNEAATVAEGWLENNLSWTANDPSYRSSVYSNSYPPENALNDRDVGSAWHSGRGRHNQWVAFDFRTNVTLSAIATRGNPSWPTGYQFRSFAFQAAETLSGPWVAVYSGTGARTVASQVFEFPEYRAACWRLMMYNNHDNGVWFSLGAINFYASDKSADAGDDIAKWRTTRPQPSWHEMDAGSVRSIHGVVTQGHAVPGKYGGHVTGYTVQASNDGANWTQVDDGRVFLGNVDASTFKVSEFDVAVIARYIRICPEMWTLRIALRAGLLTHGGGSLGITYPQQSASSVEFNPPYDRRHATEAAYRDRQGYRYNTGRLDSPEAWLSSRSDWGRWHQMDLDIERVVSGVVIQPRRGSSQQRVTTFCVYAHFDGGWKWVDNMAIFPGNSVHAPSDERAYAYFESPILTRYVRIYPKSWHRRMSMRVGVQLYQSADADERIYDEMAYHRLAAHLHLESRAILDLSSSVQILRWESGKISGSQDAVISLDTWEIANSDRVYLAGVTMMLRGNTTWTGFGLIFAENKTIIVNSANSVFDIQTDAFIFWGIANSNASSLGTQFINEGHVQKSRGYTPTTYITAEYTSAGGTVDSNVIFIGNVSDSAFKPRLWNSDVSGGGIIGDWSDPLNWLPPRPPSPDAVVYVEDAGMLGRRMLNPDDSARNASSVYANHGAGTGYNRGSLDSPTGWLAKGVSNAPVVLVDNWHSLDGEYGIPMYYIFDSICVVYGRVRSGGWGELAQLPVQCRPDKRLIFNVNNHAQTSRVDVQTDGIVRWVAGGRSHGWISVSGIFFRTTGASWHMVPLPLLNNWENYGGEYGTATYTLEDNKFCTVEGLVNGTVAWQAGGDHWSWLSLTGIAFATVAADQAAIYEWHQLDVGFVTSIVGIVTQGQADSDAWVTAFRVSASYNGSSWIDVDDAAMFQGNSDRNTQKTSLFSALVTARYIRIYPTSFHGQIGLRAGVLVCAGCIRFPSGHTETNVLFLGGPQSSPHIVIPANATVKISGLAVIKGGSSLKLSGTLSSFDTLWVNGEVQGDGAWTTHNRLSVESGAYNVGSLMIQNRGRIDVDGQLALAGSRSMQNTSAMLVNAPGAEIVFASSCLKLSGAIGVDNSGILQCAGIVDSWALDSAVQVVNTGSMDVGMKDFFGNLVNHGNFSLRNGRIDTHDAAFTGWIERNSGRIPTDDWRQRDFTADTIGPSSDAFYGLDVDTFYGLHVMDDVRSISPPLMTHSQRFGGLLESSSRRGNKNSRHTRRQLHTAEKDSTEPVDTTGQSTFENGAIDKDHTEPYLTDEPSSAVGDTLTAASADSLADSDKDDNLVARSSVFDPYYEEPDMVRMVEYFGNSEGELYQEQDQFQDSSDMDSDSIISDNGNDTRIAQEYGFYYYNDKLGHMQKAENQDGVWICLNLTDGYIYVWNVEDGRWESTDHTEPTPELTDLYASNGTAVDVAREYLYYSQLDYFRYYHAMQDVALEMDYDIDLEDDASISDPDDNMTFGYDSDGQELPDFVGTAKVDSTGAPEVSGRRRRLTGTINGDMYFGSFESGSSAPQYSVENTGEMILEHYFTGHHTNTGRMYFRSALANTGKLTLCIQGKTGHYNEHWIHMQGGGTSLVDAPLDFNTCDYYGAGGHGYRRIQFSMNSFVWEAPQVRRDRNWRVHFDSDWVSTTQFRLGSSAVDAMLEPSTYVSTGSTVYVRGRSVSTGGLEVRNSGSTVDIHSSSSADIGGNVYLNDRCSLTIVGLGLIHVTHAVNLHDRDRLIMVGDEVRVGHGVAARTLCTAQLNSSSSVEVGHGLTATGTSVVDIYGHNGRVRVGSAMSVSGTSTVNIASLGNNESSSSEVGQGLTISGSSAVTIQSASSSNVTKYLHISGRSTINVSSGGNTTVGAAMSVSGSSALTVHSGGNTTVGAAMSVSSSSALTVHSGGNTTVGAAMSVSSSSALTVHSGGNTTVGAAMSVSSSSTLTALSGGSMVIGGRLSAAGGSGLSVESGSETTLGEDLIASGGSTVHLECDVVCIHCDRLMSTVRSFGHRRNVNSQNEELALSASDSSTVRIGINDSSSMVIGTQGVVDVGGMVDITSSSDVYFTGNRNITLGGYGVSTCLRSQSNGVVRFGAQSHVLLNSYIDLEGSMIELDEEVTISGSPMGEINPLDSARKSSSVWNNDAAGTGNNQGRLSSPLGWMADDSESYPLECGVLGFDEIQCSASSQSSSSHTCTNAFDSSSPSEWRTHNEGIGAWIQVQFRRNITIGSMQFVNMCGVGASSRSQALVIAFSDGSTQHVNNVPNDCSTATYSLSAVRTSYVNITISALHGGHQHDESISSSVTAGVQRICFFSPDNEAATVAEGWLENNLSWTANDPSYRSSVYSNSYPPENALNDRDVGSAWHSGRGRHNQWVAFDFRTNVTLSAIATRGNPSWPTGYQFRSFAFQAAETLSGPWVAVYSGTGARTVASQVFEFPEYRAACWRLMMYNNHDNGVWFSLGAINFYASDKSADAGDDIAKWRTTRPQPSWHEMDAGSVRSIHGVVTQGHAVPGKYGGHVTGYTVQASNDGANWTQVDDGRVFLGNVDASTFKVSEFDVAVIARYIRICPEMWTLRIALRAGLLTHGGGSLGITYPQQSASSVEFNPPYDRRHATEAAYRDRQGYRYNTGRLDSPEAWLSSRSDWGRWHQMDLDIERVVSGVVIQPRRGSSQQRVTTFCVYAHFDGGWKWVDNMAIFPGNSVHAPSDERAYAYFESPILTRYVRIYPKSWHRRMSMRVGVQLYQSADADERIYDEMAYHRLAAHLHLESRAILDLSSSVQILRWESGKISGSQDAVISLDTWEIANSDRVYLAGVTMMLRGNTTWTGFGLIFAENKTIIVNSANSVFDIQTDAFIFWGIANSNASSLGTQFINEGHVQKSRGYTPTTYITAEYTSAGGTVDSNVIFIGNVSDSAFKPRLWNSDVSGGGIIGDWSDPLNWLPPRPPSPDAVVYVEDAGMLGRRMLNPDDSARNASSVYANHGAGTGYNRGSLDSPTGWLAKGVSNAPVVLVDNWHSLDGEYGIPMYYIFDSICVVYGRVRSGGWGELAQLPVQCRPDKRLIFNVNNHAQTSRVDVQTDGIVRWVAGGRSHGWISVSGIFFRTTGASWHTVPLPLLNNWENYGGEYGTATYTLEDNKFCTVEGLVRPGVWGHLAQLPLECRPSNRLIFNLHCNAYTARVDVQVNGTVAWQAGGDHWSWLSLTGIAFATVAADQAAIYEWHQLDVGFVTSIVGIVTQGQADSDAWVTAFRVSASYNGSSWIDVDDAAMFQGNSDRNTQKTSLFSALVTARYIRIYPTSFHGQIGLRAGVLVCAGCIRFPSGHTETNVLFLGGPQSSPHIVIPANATVKISGLAVIKGGSSLKLSGTLSSFDTLWVNGEVQGDGAWTTHNRLSVESGAYNVGSLMIQNRGRIDVDGQLALAGSRSMQNTSAMLVNAPGAEIVFASSCLKLSGAIGVDNSGILQCAGIVDSWALDSAVQVVNTGSMDVGMKDFFGNLVNHGNFSLRNGRIDTHDAAFTGWIERNSGRIPTDDWRQRDFTADTIGPSSDAFYGLDVDTFYGLHVMDDVRSISPPLMTHSQRFGGLLESSSRRGNKNSRHTRRQLHTAEKDSTEPVDTTGQSTFENGAIDKDHTEPYLTDEPSSAVGDTLTAASADSLADSDKDDNLVARSSVFDPYYEEPDMVRMVEYFGNSEGELYQEQDQFQDSSDMDSDSIISDNGNDTRIAQEYGFYYYNDKLGHMQKAENQDGVWICLNLTDGYIYVWNVEDGRWESTDHTEPTPELTDLYASNGTAVDVAREYLYYSQLDYFRYYHAMQDVALEMDYDIDLEDDASISDPDDNMTFGYDSDGQELPDFVGTAKVDSTGAPEVSGRRRRLTGTINGDMYFGSFESGSSAPQYSVENTGEMILEHYFTGHHTNTGRMYFRSALANTGKLTLCIQGKTGHYNEHWIHMQGGGTSLVDAPLDFNTCDYYGAGGHGYRRIQFSMNSFVWEAPQVRRDRNWRVHFDSDWVSTTQFRLGSSAVDVMLEPSTYVSTGSTVYVRGRSVSTGGLEVRNSGSTVDIHSSSSADIGGNVYLNDRCSLTIVGLGLIHVTHAVNLHDRDRLIMVGDEVRVGHGVAARTLCTAQLNSSSSVEVGHGLTATGTSVVDIYGHNGRVRVGSAMSVSGTSTVNIASLGNNESSSSEVGQGLTISGSSAVTIQSASSSNVTKYLHISGRSTINNEELALSASDSSTVRIGINDSSSMVIGTQGVVDVGGMVDITSSSDVYFTGNRNITLGGYGVSTCLRSQSNGVVRFGAQSHVLLNSYIDLEGSMIELDEEVTISGSPMGEINPLDSARKSSSVWNNDAAGTGNNQGRLSSPLGWMADDSESYPLECGVLGFDEIQCSASSQSSSSHTCTNAFDSSSPSEWRTHNEGIGAWIQVQFRRNITIGSMQFVNMCGVGASSRSQALVIAFSDGSTQHVNNVPNDCSTATYSLSAVRTSYVNITISALHGGHQHDESISSSVTAGVQRICFFSPDDEAATVAEGWLENNLSWTANDPSYRSGVYSNSYPPENVLNDRDVGSAWHSGRGRHNQWVAFDFRTNVTLSAIATRGNPSWPTGYQFRSFAFQAAETLSGPWVAVYSGTGARTVASQVFEFPEYHAACWRLMMYNNHDNGVWFSLGAINFYASDKSADAGDDIAKWRTTRPQPSWHEMDAGSVRSIHGVVTQGHAVPGKYGGHVTGYTVQASNDGANWTQVDDGRVFLGNVDASTFKVSEFDVAVIARYIRICPEMWTLRIALRAGLLTHGGGSLGITYPQQSASSVEFNPPYDRRHATEAAYRDRQGYRYNTGRLDSPEAWLSSRSDWGRWHQMDLDIERVVSGVVIQPRRGSSQQRVTTFCVYAHFDGGWKWVDNMAIFPGNSVHAPSDERAYAYFESPILTRYVRIYPKSWHRRMSMRVGVQLYQSADADERIYVREEVFLEGEPRGPGGHDDRLFRRNGGRQTTVEAVGSWSREVEKGLLMGWRRLPQGDGGGGGGGMVGAGDVGLVGRRGRWCGWSGGWGVGGKRGGVEEPHLSLRLEVSEAGPGVRVLQLRGSGRKRRAARAGWWAERGGAVVCPVDGCTVGRLASRRALTEHFRRCHPDASNRLLSVEGLTRCPEASCGAILAETGMRQHRSRGGGCAAGVAQRCEPVRVEGEGGGVMGGSGSRRTLGGGGDCPSLMVPKRLRGLFTECVMVALARMRVDPEDLEAYKLFFLVPRLVLQSVPLGLKKAGEGGAAGECGEKAGVGQAGSGDGGDPALRRLEQLHQAGTGRRQEVEGDRRRELQEQAIKLDGRVFDDVMRNVPRASGPGSSQWRWDYWDHLWVVHVSGGRDALLEVCNHLAAGRVPEGMREWLGEGSGGLRGGGELGGGGGLGGGSGERGEVVAVVGVEEEVGPLTHQSLSPLPAVMERVR</sequence>
<dbReference type="InterPro" id="IPR055826">
    <property type="entry name" value="DUF7402"/>
</dbReference>
<dbReference type="SUPFAM" id="SSF49785">
    <property type="entry name" value="Galactose-binding domain-like"/>
    <property type="match status" value="14"/>
</dbReference>
<feature type="domain" description="F5/8 type C" evidence="2">
    <location>
        <begin position="2028"/>
        <end position="2141"/>
    </location>
</feature>
<feature type="domain" description="F5/8 type C" evidence="2">
    <location>
        <begin position="5701"/>
        <end position="5847"/>
    </location>
</feature>